<feature type="domain" description="WW" evidence="6">
    <location>
        <begin position="183"/>
        <end position="217"/>
    </location>
</feature>
<organism evidence="8 9">
    <name type="scientific">Romanomermis culicivorax</name>
    <name type="common">Nematode worm</name>
    <dbReference type="NCBI Taxonomy" id="13658"/>
    <lineage>
        <taxon>Eukaryota</taxon>
        <taxon>Metazoa</taxon>
        <taxon>Ecdysozoa</taxon>
        <taxon>Nematoda</taxon>
        <taxon>Enoplea</taxon>
        <taxon>Dorylaimia</taxon>
        <taxon>Mermithida</taxon>
        <taxon>Mermithoidea</taxon>
        <taxon>Mermithidae</taxon>
        <taxon>Romanomermis</taxon>
    </lineage>
</organism>
<dbReference type="InterPro" id="IPR001202">
    <property type="entry name" value="WW_dom"/>
</dbReference>
<dbReference type="PANTHER" id="PTHR10657:SF4">
    <property type="entry name" value="PEPTIDYL-PROLYL CIS-TRANS ISOMERASE-RELATED"/>
    <property type="match status" value="1"/>
</dbReference>
<dbReference type="PANTHER" id="PTHR10657">
    <property type="entry name" value="PEPTIDYL-PROLYL CIS-TRANS ISOMERASE"/>
    <property type="match status" value="1"/>
</dbReference>
<dbReference type="PROSITE" id="PS50020">
    <property type="entry name" value="WW_DOMAIN_2"/>
    <property type="match status" value="1"/>
</dbReference>
<evidence type="ECO:0000256" key="3">
    <source>
        <dbReference type="ARBA" id="ARBA00023110"/>
    </source>
</evidence>
<evidence type="ECO:0000256" key="1">
    <source>
        <dbReference type="ARBA" id="ARBA00000971"/>
    </source>
</evidence>
<dbReference type="Gene3D" id="1.10.510.10">
    <property type="entry name" value="Transferase(Phosphotransferase) domain 1"/>
    <property type="match status" value="1"/>
</dbReference>
<comment type="catalytic activity">
    <reaction evidence="1">
        <text>[protein]-peptidylproline (omega=180) = [protein]-peptidylproline (omega=0)</text>
        <dbReference type="Rhea" id="RHEA:16237"/>
        <dbReference type="Rhea" id="RHEA-COMP:10747"/>
        <dbReference type="Rhea" id="RHEA-COMP:10748"/>
        <dbReference type="ChEBI" id="CHEBI:83833"/>
        <dbReference type="ChEBI" id="CHEBI:83834"/>
        <dbReference type="EC" id="5.2.1.8"/>
    </reaction>
</comment>
<dbReference type="SUPFAM" id="SSF51045">
    <property type="entry name" value="WW domain"/>
    <property type="match status" value="1"/>
</dbReference>
<accession>A0A915IN24</accession>
<keyword evidence="3 5" id="KW-0697">Rotamase</keyword>
<reference evidence="9" key="1">
    <citation type="submission" date="2022-11" db="UniProtKB">
        <authorList>
            <consortium name="WormBaseParasite"/>
        </authorList>
    </citation>
    <scope>IDENTIFICATION</scope>
</reference>
<dbReference type="GO" id="GO:0005829">
    <property type="term" value="C:cytosol"/>
    <property type="evidence" value="ECO:0007669"/>
    <property type="project" value="TreeGrafter"/>
</dbReference>
<keyword evidence="8" id="KW-1185">Reference proteome</keyword>
<feature type="domain" description="PpiC" evidence="7">
    <location>
        <begin position="232"/>
        <end position="343"/>
    </location>
</feature>
<evidence type="ECO:0000259" key="6">
    <source>
        <dbReference type="PROSITE" id="PS50020"/>
    </source>
</evidence>
<dbReference type="GO" id="GO:0060255">
    <property type="term" value="P:regulation of macromolecule metabolic process"/>
    <property type="evidence" value="ECO:0007669"/>
    <property type="project" value="UniProtKB-ARBA"/>
</dbReference>
<dbReference type="Proteomes" id="UP000887565">
    <property type="component" value="Unplaced"/>
</dbReference>
<dbReference type="InterPro" id="IPR036020">
    <property type="entry name" value="WW_dom_sf"/>
</dbReference>
<dbReference type="CDD" id="cd00201">
    <property type="entry name" value="WW"/>
    <property type="match status" value="1"/>
</dbReference>
<sequence length="343" mass="39195">MCCPTGYNIIFWLKGTLPWSDKSAENVAKEKSELSVNTNKKLSTIFGANDSHSNIIVDYLSKYFDISYNTSYKDKPDYAKLKSLTNDLISKLIAVSKNQKTLKLNRDEDRFTTDVKRSKANPKLDNFDGMEENCKTENVKPTKNNKKVEISPYKNSNVGKKKKVDTTEVLSENNETECDENDISLPDGWEEHKSRSTGEIYYINIYTNKSQWTVPTEPAAPHNQDRNKPFKSDEIRVSHILCKHKDSKRPSSWREDKINRTKDEALDRIKVFRNDIINGKKSFARIAQKYSDCPSAKQGGDLGFFGRGRMQKPFEDASFSLKVDQLSKPVITDSGIHLILRTA</sequence>
<evidence type="ECO:0000256" key="5">
    <source>
        <dbReference type="PROSITE-ProRule" id="PRU00278"/>
    </source>
</evidence>
<dbReference type="AlphaFoldDB" id="A0A915IN24"/>
<dbReference type="InterPro" id="IPR046357">
    <property type="entry name" value="PPIase_dom_sf"/>
</dbReference>
<dbReference type="Pfam" id="PF00397">
    <property type="entry name" value="WW"/>
    <property type="match status" value="1"/>
</dbReference>
<evidence type="ECO:0000313" key="9">
    <source>
        <dbReference type="WBParaSite" id="nRc.2.0.1.t15371-RA"/>
    </source>
</evidence>
<evidence type="ECO:0000259" key="7">
    <source>
        <dbReference type="PROSITE" id="PS50198"/>
    </source>
</evidence>
<dbReference type="PROSITE" id="PS01159">
    <property type="entry name" value="WW_DOMAIN_1"/>
    <property type="match status" value="1"/>
</dbReference>
<dbReference type="EC" id="5.2.1.8" evidence="2"/>
<dbReference type="WBParaSite" id="nRc.2.0.1.t15371-RA">
    <property type="protein sequence ID" value="nRc.2.0.1.t15371-RA"/>
    <property type="gene ID" value="nRc.2.0.1.g15371"/>
</dbReference>
<dbReference type="Pfam" id="PF00639">
    <property type="entry name" value="Rotamase"/>
    <property type="match status" value="1"/>
</dbReference>
<dbReference type="SMART" id="SM00456">
    <property type="entry name" value="WW"/>
    <property type="match status" value="1"/>
</dbReference>
<dbReference type="Gene3D" id="2.20.70.10">
    <property type="match status" value="1"/>
</dbReference>
<evidence type="ECO:0000256" key="4">
    <source>
        <dbReference type="ARBA" id="ARBA00023235"/>
    </source>
</evidence>
<dbReference type="InterPro" id="IPR000297">
    <property type="entry name" value="PPIase_PpiC"/>
</dbReference>
<dbReference type="GO" id="GO:0003755">
    <property type="term" value="F:peptidyl-prolyl cis-trans isomerase activity"/>
    <property type="evidence" value="ECO:0007669"/>
    <property type="project" value="UniProtKB-KW"/>
</dbReference>
<keyword evidence="4 5" id="KW-0413">Isomerase</keyword>
<dbReference type="SUPFAM" id="SSF54534">
    <property type="entry name" value="FKBP-like"/>
    <property type="match status" value="1"/>
</dbReference>
<evidence type="ECO:0000256" key="2">
    <source>
        <dbReference type="ARBA" id="ARBA00013194"/>
    </source>
</evidence>
<dbReference type="PROSITE" id="PS50198">
    <property type="entry name" value="PPIC_PPIASE_2"/>
    <property type="match status" value="1"/>
</dbReference>
<dbReference type="GO" id="GO:0080090">
    <property type="term" value="P:regulation of primary metabolic process"/>
    <property type="evidence" value="ECO:0007669"/>
    <property type="project" value="UniProtKB-ARBA"/>
</dbReference>
<dbReference type="FunFam" id="3.10.50.40:FF:000010">
    <property type="entry name" value="Peptidyl-prolyl cis-trans isomerase Pin1"/>
    <property type="match status" value="1"/>
</dbReference>
<name>A0A915IN24_ROMCU</name>
<dbReference type="Gene3D" id="3.10.50.40">
    <property type="match status" value="1"/>
</dbReference>
<proteinExistence type="predicted"/>
<evidence type="ECO:0000313" key="8">
    <source>
        <dbReference type="Proteomes" id="UP000887565"/>
    </source>
</evidence>
<dbReference type="InterPro" id="IPR051370">
    <property type="entry name" value="PPIase_Pin1"/>
</dbReference>
<dbReference type="GO" id="GO:0005634">
    <property type="term" value="C:nucleus"/>
    <property type="evidence" value="ECO:0007669"/>
    <property type="project" value="TreeGrafter"/>
</dbReference>
<protein>
    <recommendedName>
        <fullName evidence="2">peptidylprolyl isomerase</fullName>
        <ecNumber evidence="2">5.2.1.8</ecNumber>
    </recommendedName>
</protein>